<dbReference type="EMBL" id="ML213591">
    <property type="protein sequence ID" value="TFK43914.1"/>
    <property type="molecule type" value="Genomic_DNA"/>
</dbReference>
<reference evidence="1 2" key="1">
    <citation type="journal article" date="2019" name="Nat. Ecol. Evol.">
        <title>Megaphylogeny resolves global patterns of mushroom evolution.</title>
        <authorList>
            <person name="Varga T."/>
            <person name="Krizsan K."/>
            <person name="Foldi C."/>
            <person name="Dima B."/>
            <person name="Sanchez-Garcia M."/>
            <person name="Sanchez-Ramirez S."/>
            <person name="Szollosi G.J."/>
            <person name="Szarkandi J.G."/>
            <person name="Papp V."/>
            <person name="Albert L."/>
            <person name="Andreopoulos W."/>
            <person name="Angelini C."/>
            <person name="Antonin V."/>
            <person name="Barry K.W."/>
            <person name="Bougher N.L."/>
            <person name="Buchanan P."/>
            <person name="Buyck B."/>
            <person name="Bense V."/>
            <person name="Catcheside P."/>
            <person name="Chovatia M."/>
            <person name="Cooper J."/>
            <person name="Damon W."/>
            <person name="Desjardin D."/>
            <person name="Finy P."/>
            <person name="Geml J."/>
            <person name="Haridas S."/>
            <person name="Hughes K."/>
            <person name="Justo A."/>
            <person name="Karasinski D."/>
            <person name="Kautmanova I."/>
            <person name="Kiss B."/>
            <person name="Kocsube S."/>
            <person name="Kotiranta H."/>
            <person name="LaButti K.M."/>
            <person name="Lechner B.E."/>
            <person name="Liimatainen K."/>
            <person name="Lipzen A."/>
            <person name="Lukacs Z."/>
            <person name="Mihaltcheva S."/>
            <person name="Morgado L.N."/>
            <person name="Niskanen T."/>
            <person name="Noordeloos M.E."/>
            <person name="Ohm R.A."/>
            <person name="Ortiz-Santana B."/>
            <person name="Ovrebo C."/>
            <person name="Racz N."/>
            <person name="Riley R."/>
            <person name="Savchenko A."/>
            <person name="Shiryaev A."/>
            <person name="Soop K."/>
            <person name="Spirin V."/>
            <person name="Szebenyi C."/>
            <person name="Tomsovsky M."/>
            <person name="Tulloss R.E."/>
            <person name="Uehling J."/>
            <person name="Grigoriev I.V."/>
            <person name="Vagvolgyi C."/>
            <person name="Papp T."/>
            <person name="Martin F.M."/>
            <person name="Miettinen O."/>
            <person name="Hibbett D.S."/>
            <person name="Nagy L.G."/>
        </authorList>
    </citation>
    <scope>NUCLEOTIDE SEQUENCE [LARGE SCALE GENOMIC DNA]</scope>
    <source>
        <strain evidence="1 2">CBS 166.37</strain>
    </source>
</reference>
<organism evidence="1 2">
    <name type="scientific">Crucibulum laeve</name>
    <dbReference type="NCBI Taxonomy" id="68775"/>
    <lineage>
        <taxon>Eukaryota</taxon>
        <taxon>Fungi</taxon>
        <taxon>Dikarya</taxon>
        <taxon>Basidiomycota</taxon>
        <taxon>Agaricomycotina</taxon>
        <taxon>Agaricomycetes</taxon>
        <taxon>Agaricomycetidae</taxon>
        <taxon>Agaricales</taxon>
        <taxon>Agaricineae</taxon>
        <taxon>Nidulariaceae</taxon>
        <taxon>Crucibulum</taxon>
    </lineage>
</organism>
<evidence type="ECO:0000313" key="2">
    <source>
        <dbReference type="Proteomes" id="UP000308652"/>
    </source>
</evidence>
<keyword evidence="2" id="KW-1185">Reference proteome</keyword>
<sequence>MSRNSVFCVFIVCRYQEASSAQASNVVVYGIEKAYDDAWRENPSCAVNSFRGLRIIFDITVTCIVVRKYDSGAGTCLGRSRRRPKVSSQDMLNTRRCRECERCDEYGEIVRLRHLTALRKGMVRGLCEVERPSESSCNS</sequence>
<name>A0A5C3MES7_9AGAR</name>
<dbReference type="AlphaFoldDB" id="A0A5C3MES7"/>
<proteinExistence type="predicted"/>
<gene>
    <name evidence="1" type="ORF">BDQ12DRAFT_675783</name>
</gene>
<dbReference type="Proteomes" id="UP000308652">
    <property type="component" value="Unassembled WGS sequence"/>
</dbReference>
<accession>A0A5C3MES7</accession>
<evidence type="ECO:0000313" key="1">
    <source>
        <dbReference type="EMBL" id="TFK43914.1"/>
    </source>
</evidence>
<protein>
    <submittedName>
        <fullName evidence="1">Uncharacterized protein</fullName>
    </submittedName>
</protein>